<dbReference type="EMBL" id="FYEH01000011">
    <property type="protein sequence ID" value="SNB73979.1"/>
    <property type="molecule type" value="Genomic_DNA"/>
</dbReference>
<evidence type="ECO:0000313" key="2">
    <source>
        <dbReference type="EMBL" id="SNB73979.1"/>
    </source>
</evidence>
<protein>
    <submittedName>
        <fullName evidence="2">Ribosomal protein S12 methylthiotransferase accessory factor</fullName>
    </submittedName>
</protein>
<accession>A0A212RN77</accession>
<dbReference type="Pfam" id="PF02624">
    <property type="entry name" value="YcaO"/>
    <property type="match status" value="1"/>
</dbReference>
<dbReference type="GO" id="GO:0005840">
    <property type="term" value="C:ribosome"/>
    <property type="evidence" value="ECO:0007669"/>
    <property type="project" value="UniProtKB-KW"/>
</dbReference>
<dbReference type="PROSITE" id="PS51664">
    <property type="entry name" value="YCAO"/>
    <property type="match status" value="1"/>
</dbReference>
<dbReference type="AlphaFoldDB" id="A0A212RN77"/>
<organism evidence="2 3">
    <name type="scientific">Arboricoccus pini</name>
    <dbReference type="NCBI Taxonomy" id="1963835"/>
    <lineage>
        <taxon>Bacteria</taxon>
        <taxon>Pseudomonadati</taxon>
        <taxon>Pseudomonadota</taxon>
        <taxon>Alphaproteobacteria</taxon>
        <taxon>Geminicoccales</taxon>
        <taxon>Geminicoccaceae</taxon>
        <taxon>Arboricoccus</taxon>
    </lineage>
</organism>
<dbReference type="GO" id="GO:0016740">
    <property type="term" value="F:transferase activity"/>
    <property type="evidence" value="ECO:0007669"/>
    <property type="project" value="UniProtKB-KW"/>
</dbReference>
<gene>
    <name evidence="2" type="ORF">SAMN07250955_11148</name>
</gene>
<keyword evidence="2" id="KW-0689">Ribosomal protein</keyword>
<reference evidence="2 3" key="1">
    <citation type="submission" date="2017-06" db="EMBL/GenBank/DDBJ databases">
        <authorList>
            <person name="Kim H.J."/>
            <person name="Triplett B.A."/>
        </authorList>
    </citation>
    <scope>NUCLEOTIDE SEQUENCE [LARGE SCALE GENOMIC DNA]</scope>
    <source>
        <strain evidence="2 3">B29T1</strain>
    </source>
</reference>
<dbReference type="Proteomes" id="UP000197065">
    <property type="component" value="Unassembled WGS sequence"/>
</dbReference>
<feature type="domain" description="YcaO" evidence="1">
    <location>
        <begin position="29"/>
        <end position="362"/>
    </location>
</feature>
<evidence type="ECO:0000259" key="1">
    <source>
        <dbReference type="PROSITE" id="PS51664"/>
    </source>
</evidence>
<evidence type="ECO:0000313" key="3">
    <source>
        <dbReference type="Proteomes" id="UP000197065"/>
    </source>
</evidence>
<sequence length="362" mass="39514">MLDIGLKGSPIAVFAGAMDYGQGTEFVSGAGLERDAAFFRCLFEYAERKSALARASDLMNEATRADLPHLKAQSIFLDTEPTTDDGLAGWIMAQSMGAPGREVAVPAECVLLATARANVSDSNGLAAHASSAGAELAGLIELVERDAVAIWWYNRLRRPFLPWPETAGRLDALGLWLKERQRLTYLLDLTADIPLPVVAAISMTPEGKTIAYGFGAAPSPALAVEKAVLEMARAELSSHFHTALAARDREGSRFGAWSAQSRIEDLPHLVPDPDAEPAQHWPEKRLDRQGLLAALASVGLDAYAVDLTRADIGVPVARVIVPGLRPWWPRFAKGRLYDVPLRMGWRRRRLARRHMNDVPILI</sequence>
<dbReference type="PANTHER" id="PTHR37809:SF1">
    <property type="entry name" value="RIBOSOMAL PROTEIN S12 METHYLTHIOTRANSFERASE ACCESSORY FACTOR YCAO"/>
    <property type="match status" value="1"/>
</dbReference>
<keyword evidence="3" id="KW-1185">Reference proteome</keyword>
<dbReference type="PANTHER" id="PTHR37809">
    <property type="entry name" value="RIBOSOMAL PROTEIN S12 METHYLTHIOTRANSFERASE ACCESSORY FACTOR YCAO"/>
    <property type="match status" value="1"/>
</dbReference>
<dbReference type="InterPro" id="IPR003776">
    <property type="entry name" value="YcaO-like_dom"/>
</dbReference>
<proteinExistence type="predicted"/>
<keyword evidence="2" id="KW-0808">Transferase</keyword>
<dbReference type="Gene3D" id="3.30.1330.230">
    <property type="match status" value="2"/>
</dbReference>
<keyword evidence="2" id="KW-0687">Ribonucleoprotein</keyword>
<name>A0A212RN77_9PROT</name>